<dbReference type="InterPro" id="IPR037401">
    <property type="entry name" value="SnoaL-like"/>
</dbReference>
<dbReference type="PROSITE" id="PS50850">
    <property type="entry name" value="MFS"/>
    <property type="match status" value="1"/>
</dbReference>
<dbReference type="InterPro" id="IPR032710">
    <property type="entry name" value="NTF2-like_dom_sf"/>
</dbReference>
<feature type="transmembrane region" description="Helical" evidence="6">
    <location>
        <begin position="236"/>
        <end position="256"/>
    </location>
</feature>
<dbReference type="RefSeq" id="WP_189330197.1">
    <property type="nucleotide sequence ID" value="NZ_AP023356.1"/>
</dbReference>
<evidence type="ECO:0000256" key="6">
    <source>
        <dbReference type="SAM" id="Phobius"/>
    </source>
</evidence>
<name>A0ABN6CRF7_9ACTN</name>
<feature type="transmembrane region" description="Helical" evidence="6">
    <location>
        <begin position="316"/>
        <end position="336"/>
    </location>
</feature>
<organism evidence="8 9">
    <name type="scientific">Actinoplanes ianthinogenes</name>
    <dbReference type="NCBI Taxonomy" id="122358"/>
    <lineage>
        <taxon>Bacteria</taxon>
        <taxon>Bacillati</taxon>
        <taxon>Actinomycetota</taxon>
        <taxon>Actinomycetes</taxon>
        <taxon>Micromonosporales</taxon>
        <taxon>Micromonosporaceae</taxon>
        <taxon>Actinoplanes</taxon>
    </lineage>
</organism>
<dbReference type="Pfam" id="PF12680">
    <property type="entry name" value="SnoaL_2"/>
    <property type="match status" value="1"/>
</dbReference>
<feature type="transmembrane region" description="Helical" evidence="6">
    <location>
        <begin position="201"/>
        <end position="224"/>
    </location>
</feature>
<evidence type="ECO:0000256" key="5">
    <source>
        <dbReference type="ARBA" id="ARBA00023136"/>
    </source>
</evidence>
<keyword evidence="9" id="KW-1185">Reference proteome</keyword>
<evidence type="ECO:0000256" key="4">
    <source>
        <dbReference type="ARBA" id="ARBA00022989"/>
    </source>
</evidence>
<protein>
    <recommendedName>
        <fullName evidence="7">Major facilitator superfamily (MFS) profile domain-containing protein</fullName>
    </recommendedName>
</protein>
<feature type="transmembrane region" description="Helical" evidence="6">
    <location>
        <begin position="126"/>
        <end position="149"/>
    </location>
</feature>
<feature type="transmembrane region" description="Helical" evidence="6">
    <location>
        <begin position="34"/>
        <end position="56"/>
    </location>
</feature>
<keyword evidence="5 6" id="KW-0472">Membrane</keyword>
<proteinExistence type="predicted"/>
<evidence type="ECO:0000256" key="3">
    <source>
        <dbReference type="ARBA" id="ARBA00022692"/>
    </source>
</evidence>
<dbReference type="SUPFAM" id="SSF54427">
    <property type="entry name" value="NTF2-like"/>
    <property type="match status" value="1"/>
</dbReference>
<dbReference type="Gene3D" id="3.10.450.50">
    <property type="match status" value="1"/>
</dbReference>
<keyword evidence="3 6" id="KW-0812">Transmembrane</keyword>
<dbReference type="SUPFAM" id="SSF103473">
    <property type="entry name" value="MFS general substrate transporter"/>
    <property type="match status" value="1"/>
</dbReference>
<dbReference type="InterPro" id="IPR036259">
    <property type="entry name" value="MFS_trans_sf"/>
</dbReference>
<dbReference type="InterPro" id="IPR011701">
    <property type="entry name" value="MFS"/>
</dbReference>
<feature type="transmembrane region" description="Helical" evidence="6">
    <location>
        <begin position="348"/>
        <end position="366"/>
    </location>
</feature>
<gene>
    <name evidence="8" type="ORF">Aiant_84950</name>
</gene>
<keyword evidence="2" id="KW-1003">Cell membrane</keyword>
<dbReference type="PANTHER" id="PTHR43124">
    <property type="entry name" value="PURINE EFFLUX PUMP PBUE"/>
    <property type="match status" value="1"/>
</dbReference>
<dbReference type="InterPro" id="IPR050189">
    <property type="entry name" value="MFS_Efflux_Transporters"/>
</dbReference>
<feature type="transmembrane region" description="Helical" evidence="6">
    <location>
        <begin position="268"/>
        <end position="295"/>
    </location>
</feature>
<reference evidence="8 9" key="1">
    <citation type="submission" date="2020-08" db="EMBL/GenBank/DDBJ databases">
        <title>Whole genome shotgun sequence of Actinoplanes ianthinogenes NBRC 13996.</title>
        <authorList>
            <person name="Komaki H."/>
            <person name="Tamura T."/>
        </authorList>
    </citation>
    <scope>NUCLEOTIDE SEQUENCE [LARGE SCALE GENOMIC DNA]</scope>
    <source>
        <strain evidence="8 9">NBRC 13996</strain>
    </source>
</reference>
<dbReference type="Pfam" id="PF07690">
    <property type="entry name" value="MFS_1"/>
    <property type="match status" value="1"/>
</dbReference>
<evidence type="ECO:0000256" key="1">
    <source>
        <dbReference type="ARBA" id="ARBA00004651"/>
    </source>
</evidence>
<evidence type="ECO:0000259" key="7">
    <source>
        <dbReference type="PROSITE" id="PS50850"/>
    </source>
</evidence>
<sequence>MGLLALALGYFAFGTSSLAPIGLSPSISADLGTTPARVGLLVSVFALTFAAAAPVAPGLLGRLDRRHMLLIGLAVMSAGGVLSAVATSYPMLAAARVVTALGAAAYAPQASAVGSLIVPPERRPRALAIVFGGMTAAAVLGVPLATFLGNLQGWRWALTVIAGLTVAALILVAITLPPVAAGAPPTVAAYRAVLRTPGAPPMVLTTLFFMAAQFTVYGVAAAYLADRFAATTGQTALILLAFGVLGVAGNAVAAFGGPRTITLTLSGLAVAFLGLTVAPARVGVAAGLFAFWAFFSQLYQAPQQSRLIALLPEHRAILLALNAAALYLGISLGSLLGGTLLPVAGARALTALALLPLACAVVAHVLSTLSEENVMSNDHSTLVRDYLEVVWNQGRTERAADYLAEDLIQHNPHLPDGRAPLVDYIEGARKQMPDLRFDVRRTIAEGDLVVAHSLFTAGDGGVAMAVVDIVRIADGVIAEHWDATETVPAATASGRPIL</sequence>
<feature type="domain" description="Major facilitator superfamily (MFS) profile" evidence="7">
    <location>
        <begin position="2"/>
        <end position="371"/>
    </location>
</feature>
<feature type="transmembrane region" description="Helical" evidence="6">
    <location>
        <begin position="68"/>
        <end position="89"/>
    </location>
</feature>
<evidence type="ECO:0000313" key="9">
    <source>
        <dbReference type="Proteomes" id="UP000676967"/>
    </source>
</evidence>
<dbReference type="CDD" id="cd17324">
    <property type="entry name" value="MFS_NepI_like"/>
    <property type="match status" value="1"/>
</dbReference>
<dbReference type="InterPro" id="IPR020846">
    <property type="entry name" value="MFS_dom"/>
</dbReference>
<accession>A0ABN6CRF7</accession>
<comment type="subcellular location">
    <subcellularLocation>
        <location evidence="1">Cell membrane</location>
        <topology evidence="1">Multi-pass membrane protein</topology>
    </subcellularLocation>
</comment>
<dbReference type="Proteomes" id="UP000676967">
    <property type="component" value="Chromosome"/>
</dbReference>
<evidence type="ECO:0000313" key="8">
    <source>
        <dbReference type="EMBL" id="BCJ47838.1"/>
    </source>
</evidence>
<dbReference type="Gene3D" id="1.20.1250.20">
    <property type="entry name" value="MFS general substrate transporter like domains"/>
    <property type="match status" value="1"/>
</dbReference>
<keyword evidence="4 6" id="KW-1133">Transmembrane helix</keyword>
<feature type="transmembrane region" description="Helical" evidence="6">
    <location>
        <begin position="156"/>
        <end position="181"/>
    </location>
</feature>
<dbReference type="PANTHER" id="PTHR43124:SF10">
    <property type="entry name" value="PURINE EFFLUX PUMP PBUE"/>
    <property type="match status" value="1"/>
</dbReference>
<dbReference type="EMBL" id="AP023356">
    <property type="protein sequence ID" value="BCJ47838.1"/>
    <property type="molecule type" value="Genomic_DNA"/>
</dbReference>
<evidence type="ECO:0000256" key="2">
    <source>
        <dbReference type="ARBA" id="ARBA00022475"/>
    </source>
</evidence>